<comment type="caution">
    <text evidence="1">The sequence shown here is derived from an EMBL/GenBank/DDBJ whole genome shotgun (WGS) entry which is preliminary data.</text>
</comment>
<dbReference type="EMBL" id="JAUHHC010000004">
    <property type="protein sequence ID" value="MDN3921519.1"/>
    <property type="molecule type" value="Genomic_DNA"/>
</dbReference>
<sequence>MDPRNLLHFAPAFVRPVLSALLDRLDAIEKRLAELERRSCNPQEPNA</sequence>
<organism evidence="1 2">
    <name type="scientific">Roseateles violae</name>
    <dbReference type="NCBI Taxonomy" id="3058042"/>
    <lineage>
        <taxon>Bacteria</taxon>
        <taxon>Pseudomonadati</taxon>
        <taxon>Pseudomonadota</taxon>
        <taxon>Betaproteobacteria</taxon>
        <taxon>Burkholderiales</taxon>
        <taxon>Sphaerotilaceae</taxon>
        <taxon>Roseateles</taxon>
    </lineage>
</organism>
<accession>A0ABT8DT78</accession>
<evidence type="ECO:0000313" key="1">
    <source>
        <dbReference type="EMBL" id="MDN3921519.1"/>
    </source>
</evidence>
<gene>
    <name evidence="1" type="ORF">QWJ38_14595</name>
</gene>
<name>A0ABT8DT78_9BURK</name>
<proteinExistence type="predicted"/>
<evidence type="ECO:0000313" key="2">
    <source>
        <dbReference type="Proteomes" id="UP001228044"/>
    </source>
</evidence>
<keyword evidence="2" id="KW-1185">Reference proteome</keyword>
<dbReference type="Proteomes" id="UP001228044">
    <property type="component" value="Unassembled WGS sequence"/>
</dbReference>
<protein>
    <submittedName>
        <fullName evidence="1">Uncharacterized protein</fullName>
    </submittedName>
</protein>
<reference evidence="1 2" key="1">
    <citation type="submission" date="2023-06" db="EMBL/GenBank/DDBJ databases">
        <title>Pelomonas sp. PFR6 16S ribosomal RNA gene Genome sequencing and assembly.</title>
        <authorList>
            <person name="Woo H."/>
        </authorList>
    </citation>
    <scope>NUCLEOTIDE SEQUENCE [LARGE SCALE GENOMIC DNA]</scope>
    <source>
        <strain evidence="1 2">PFR6</strain>
    </source>
</reference>